<evidence type="ECO:0000256" key="10">
    <source>
        <dbReference type="ARBA" id="ARBA00042639"/>
    </source>
</evidence>
<keyword evidence="6" id="KW-1015">Disulfide bond</keyword>
<dbReference type="Gene3D" id="3.40.30.10">
    <property type="entry name" value="Glutaredoxin"/>
    <property type="match status" value="1"/>
</dbReference>
<feature type="signal peptide" evidence="12">
    <location>
        <begin position="1"/>
        <end position="26"/>
    </location>
</feature>
<dbReference type="InterPro" id="IPR000866">
    <property type="entry name" value="AhpC/TSA"/>
</dbReference>
<evidence type="ECO:0000256" key="6">
    <source>
        <dbReference type="ARBA" id="ARBA00023157"/>
    </source>
</evidence>
<keyword evidence="5" id="KW-0560">Oxidoreductase</keyword>
<name>A0A916Z528_9SPHN</name>
<reference evidence="14" key="1">
    <citation type="journal article" date="2014" name="Int. J. Syst. Evol. Microbiol.">
        <title>Complete genome sequence of Corynebacterium casei LMG S-19264T (=DSM 44701T), isolated from a smear-ripened cheese.</title>
        <authorList>
            <consortium name="US DOE Joint Genome Institute (JGI-PGF)"/>
            <person name="Walter F."/>
            <person name="Albersmeier A."/>
            <person name="Kalinowski J."/>
            <person name="Ruckert C."/>
        </authorList>
    </citation>
    <scope>NUCLEOTIDE SEQUENCE</scope>
    <source>
        <strain evidence="14">CGMCC 1.15360</strain>
    </source>
</reference>
<comment type="similarity">
    <text evidence="9">Belongs to the peroxiredoxin family. BCP/PrxQ subfamily.</text>
</comment>
<sequence>MNRFFLAGALSLATIAGGIAAAPAIAALPKGAQAPPIITRGAIAGKAFDFTLSDALKKGPVVLYFFPKAFTQGCTLEARAFAEAMPEFKKAGATVVGMSGDDIETLKKFSTEECRDAFAVARASPATIKAYDVHLGRETGSQVLSDRTSFVIAPDGRITMVHSDMDWRKHVSLTLEAVRALDH</sequence>
<dbReference type="AlphaFoldDB" id="A0A916Z528"/>
<comment type="function">
    <text evidence="1">Thiol-specific peroxidase that catalyzes the reduction of hydrogen peroxide and organic hydroperoxides to water and alcohols, respectively. Plays a role in cell protection against oxidative stress by detoxifying peroxides and as sensor of hydrogen peroxide-mediated signaling events.</text>
</comment>
<comment type="catalytic activity">
    <reaction evidence="11">
        <text>a hydroperoxide + [thioredoxin]-dithiol = an alcohol + [thioredoxin]-disulfide + H2O</text>
        <dbReference type="Rhea" id="RHEA:62620"/>
        <dbReference type="Rhea" id="RHEA-COMP:10698"/>
        <dbReference type="Rhea" id="RHEA-COMP:10700"/>
        <dbReference type="ChEBI" id="CHEBI:15377"/>
        <dbReference type="ChEBI" id="CHEBI:29950"/>
        <dbReference type="ChEBI" id="CHEBI:30879"/>
        <dbReference type="ChEBI" id="CHEBI:35924"/>
        <dbReference type="ChEBI" id="CHEBI:50058"/>
        <dbReference type="EC" id="1.11.1.24"/>
    </reaction>
</comment>
<evidence type="ECO:0000256" key="4">
    <source>
        <dbReference type="ARBA" id="ARBA00022862"/>
    </source>
</evidence>
<protein>
    <recommendedName>
        <fullName evidence="2">thioredoxin-dependent peroxiredoxin</fullName>
        <ecNumber evidence="2">1.11.1.24</ecNumber>
    </recommendedName>
    <alternativeName>
        <fullName evidence="8">Thioredoxin peroxidase</fullName>
    </alternativeName>
    <alternativeName>
        <fullName evidence="10">Thioredoxin-dependent peroxiredoxin Bcp</fullName>
    </alternativeName>
</protein>
<dbReference type="InterPro" id="IPR013766">
    <property type="entry name" value="Thioredoxin_domain"/>
</dbReference>
<evidence type="ECO:0000256" key="1">
    <source>
        <dbReference type="ARBA" id="ARBA00003330"/>
    </source>
</evidence>
<feature type="domain" description="Thioredoxin" evidence="13">
    <location>
        <begin position="28"/>
        <end position="183"/>
    </location>
</feature>
<evidence type="ECO:0000256" key="3">
    <source>
        <dbReference type="ARBA" id="ARBA00022559"/>
    </source>
</evidence>
<comment type="caution">
    <text evidence="14">The sequence shown here is derived from an EMBL/GenBank/DDBJ whole genome shotgun (WGS) entry which is preliminary data.</text>
</comment>
<dbReference type="PROSITE" id="PS51352">
    <property type="entry name" value="THIOREDOXIN_2"/>
    <property type="match status" value="1"/>
</dbReference>
<organism evidence="14 15">
    <name type="scientific">Croceicoccus mobilis</name>
    <dbReference type="NCBI Taxonomy" id="1703339"/>
    <lineage>
        <taxon>Bacteria</taxon>
        <taxon>Pseudomonadati</taxon>
        <taxon>Pseudomonadota</taxon>
        <taxon>Alphaproteobacteria</taxon>
        <taxon>Sphingomonadales</taxon>
        <taxon>Erythrobacteraceae</taxon>
        <taxon>Croceicoccus</taxon>
    </lineage>
</organism>
<accession>A0A916Z528</accession>
<keyword evidence="15" id="KW-1185">Reference proteome</keyword>
<dbReference type="Proteomes" id="UP000612349">
    <property type="component" value="Unassembled WGS sequence"/>
</dbReference>
<evidence type="ECO:0000259" key="13">
    <source>
        <dbReference type="PROSITE" id="PS51352"/>
    </source>
</evidence>
<dbReference type="InterPro" id="IPR036249">
    <property type="entry name" value="Thioredoxin-like_sf"/>
</dbReference>
<feature type="chain" id="PRO_5036789888" description="thioredoxin-dependent peroxiredoxin" evidence="12">
    <location>
        <begin position="27"/>
        <end position="183"/>
    </location>
</feature>
<keyword evidence="4" id="KW-0049">Antioxidant</keyword>
<proteinExistence type="inferred from homology"/>
<dbReference type="EC" id="1.11.1.24" evidence="2"/>
<reference evidence="14" key="2">
    <citation type="submission" date="2020-09" db="EMBL/GenBank/DDBJ databases">
        <authorList>
            <person name="Sun Q."/>
            <person name="Zhou Y."/>
        </authorList>
    </citation>
    <scope>NUCLEOTIDE SEQUENCE</scope>
    <source>
        <strain evidence="14">CGMCC 1.15360</strain>
    </source>
</reference>
<dbReference type="RefSeq" id="WP_156521908.1">
    <property type="nucleotide sequence ID" value="NZ_BMIP01000006.1"/>
</dbReference>
<dbReference type="GO" id="GO:0045454">
    <property type="term" value="P:cell redox homeostasis"/>
    <property type="evidence" value="ECO:0007669"/>
    <property type="project" value="TreeGrafter"/>
</dbReference>
<evidence type="ECO:0000313" key="15">
    <source>
        <dbReference type="Proteomes" id="UP000612349"/>
    </source>
</evidence>
<keyword evidence="12" id="KW-0732">Signal</keyword>
<dbReference type="SUPFAM" id="SSF52833">
    <property type="entry name" value="Thioredoxin-like"/>
    <property type="match status" value="1"/>
</dbReference>
<evidence type="ECO:0000256" key="5">
    <source>
        <dbReference type="ARBA" id="ARBA00023002"/>
    </source>
</evidence>
<evidence type="ECO:0000256" key="11">
    <source>
        <dbReference type="ARBA" id="ARBA00049091"/>
    </source>
</evidence>
<evidence type="ECO:0000256" key="2">
    <source>
        <dbReference type="ARBA" id="ARBA00013017"/>
    </source>
</evidence>
<evidence type="ECO:0000256" key="9">
    <source>
        <dbReference type="ARBA" id="ARBA00038489"/>
    </source>
</evidence>
<keyword evidence="3" id="KW-0575">Peroxidase</keyword>
<evidence type="ECO:0000313" key="14">
    <source>
        <dbReference type="EMBL" id="GGD76545.1"/>
    </source>
</evidence>
<dbReference type="OrthoDB" id="5572803at2"/>
<dbReference type="EMBL" id="BMIP01000006">
    <property type="protein sequence ID" value="GGD76545.1"/>
    <property type="molecule type" value="Genomic_DNA"/>
</dbReference>
<dbReference type="GO" id="GO:0008379">
    <property type="term" value="F:thioredoxin peroxidase activity"/>
    <property type="evidence" value="ECO:0007669"/>
    <property type="project" value="TreeGrafter"/>
</dbReference>
<dbReference type="PANTHER" id="PTHR42801:SF4">
    <property type="entry name" value="AHPC_TSA FAMILY PROTEIN"/>
    <property type="match status" value="1"/>
</dbReference>
<dbReference type="GO" id="GO:0034599">
    <property type="term" value="P:cellular response to oxidative stress"/>
    <property type="evidence" value="ECO:0007669"/>
    <property type="project" value="TreeGrafter"/>
</dbReference>
<evidence type="ECO:0000256" key="8">
    <source>
        <dbReference type="ARBA" id="ARBA00032824"/>
    </source>
</evidence>
<dbReference type="InterPro" id="IPR050924">
    <property type="entry name" value="Peroxiredoxin_BCP/PrxQ"/>
</dbReference>
<evidence type="ECO:0000256" key="7">
    <source>
        <dbReference type="ARBA" id="ARBA00023284"/>
    </source>
</evidence>
<dbReference type="Pfam" id="PF00578">
    <property type="entry name" value="AhpC-TSA"/>
    <property type="match status" value="1"/>
</dbReference>
<dbReference type="GO" id="GO:0005737">
    <property type="term" value="C:cytoplasm"/>
    <property type="evidence" value="ECO:0007669"/>
    <property type="project" value="TreeGrafter"/>
</dbReference>
<dbReference type="PANTHER" id="PTHR42801">
    <property type="entry name" value="THIOREDOXIN-DEPENDENT PEROXIDE REDUCTASE"/>
    <property type="match status" value="1"/>
</dbReference>
<keyword evidence="7" id="KW-0676">Redox-active center</keyword>
<gene>
    <name evidence="14" type="ORF">GCM10010990_27810</name>
</gene>
<evidence type="ECO:0000256" key="12">
    <source>
        <dbReference type="SAM" id="SignalP"/>
    </source>
</evidence>
<dbReference type="CDD" id="cd03017">
    <property type="entry name" value="PRX_BCP"/>
    <property type="match status" value="1"/>
</dbReference>